<sequence length="253" mass="28751">MGTQLRKVKSENKDLGGRGKLTAKLIDELTVYYGLAIRRYSHSIEEMKNGIWATFHHKISTDENPQHDNCPTGKDSWCSWQKAKAHETLKNYKHKNSIPKDVQKAILPVYDKLSSDDLLKRCLGGFTQNNNESVNGLIWSMAPKVTSSGAKIVEIATYIALSIFNDGYDNILLMMQIMNLKIGLNAHQAYQNLDTQRITAANLRAQQTTKQAQKLKRAPKKNLRILFLLRKSRCMGQELRIEGNTKSFFSVTH</sequence>
<proteinExistence type="predicted"/>
<protein>
    <recommendedName>
        <fullName evidence="1">Mutator-like transposase domain-containing protein</fullName>
    </recommendedName>
</protein>
<dbReference type="Proteomes" id="UP000076502">
    <property type="component" value="Unassembled WGS sequence"/>
</dbReference>
<dbReference type="AlphaFoldDB" id="A0A154PU80"/>
<reference evidence="2 3" key="1">
    <citation type="submission" date="2015-07" db="EMBL/GenBank/DDBJ databases">
        <title>The genome of Dufourea novaeangliae.</title>
        <authorList>
            <person name="Pan H."/>
            <person name="Kapheim K."/>
        </authorList>
    </citation>
    <scope>NUCLEOTIDE SEQUENCE [LARGE SCALE GENOMIC DNA]</scope>
    <source>
        <strain evidence="2">0120121106</strain>
        <tissue evidence="2">Whole body</tissue>
    </source>
</reference>
<feature type="domain" description="Mutator-like transposase" evidence="1">
    <location>
        <begin position="1"/>
        <end position="78"/>
    </location>
</feature>
<dbReference type="Pfam" id="PF20700">
    <property type="entry name" value="Mutator"/>
    <property type="match status" value="1"/>
</dbReference>
<evidence type="ECO:0000313" key="3">
    <source>
        <dbReference type="Proteomes" id="UP000076502"/>
    </source>
</evidence>
<evidence type="ECO:0000313" key="2">
    <source>
        <dbReference type="EMBL" id="KZC14918.1"/>
    </source>
</evidence>
<name>A0A154PU80_DUFNO</name>
<dbReference type="InterPro" id="IPR049012">
    <property type="entry name" value="Mutator_transp_dom"/>
</dbReference>
<keyword evidence="3" id="KW-1185">Reference proteome</keyword>
<dbReference type="EMBL" id="KQ435159">
    <property type="protein sequence ID" value="KZC14918.1"/>
    <property type="molecule type" value="Genomic_DNA"/>
</dbReference>
<gene>
    <name evidence="2" type="ORF">WN55_07968</name>
</gene>
<accession>A0A154PU80</accession>
<dbReference type="OrthoDB" id="10060618at2759"/>
<evidence type="ECO:0000259" key="1">
    <source>
        <dbReference type="Pfam" id="PF20700"/>
    </source>
</evidence>
<organism evidence="2 3">
    <name type="scientific">Dufourea novaeangliae</name>
    <name type="common">Sweat bee</name>
    <dbReference type="NCBI Taxonomy" id="178035"/>
    <lineage>
        <taxon>Eukaryota</taxon>
        <taxon>Metazoa</taxon>
        <taxon>Ecdysozoa</taxon>
        <taxon>Arthropoda</taxon>
        <taxon>Hexapoda</taxon>
        <taxon>Insecta</taxon>
        <taxon>Pterygota</taxon>
        <taxon>Neoptera</taxon>
        <taxon>Endopterygota</taxon>
        <taxon>Hymenoptera</taxon>
        <taxon>Apocrita</taxon>
        <taxon>Aculeata</taxon>
        <taxon>Apoidea</taxon>
        <taxon>Anthophila</taxon>
        <taxon>Halictidae</taxon>
        <taxon>Rophitinae</taxon>
        <taxon>Dufourea</taxon>
    </lineage>
</organism>